<dbReference type="SUPFAM" id="SSF52172">
    <property type="entry name" value="CheY-like"/>
    <property type="match status" value="1"/>
</dbReference>
<evidence type="ECO:0000256" key="3">
    <source>
        <dbReference type="ARBA" id="ARBA00012438"/>
    </source>
</evidence>
<evidence type="ECO:0000256" key="6">
    <source>
        <dbReference type="ARBA" id="ARBA00022692"/>
    </source>
</evidence>
<keyword evidence="19" id="KW-1185">Reference proteome</keyword>
<feature type="domain" description="HPt" evidence="17">
    <location>
        <begin position="618"/>
        <end position="716"/>
    </location>
</feature>
<evidence type="ECO:0000256" key="12">
    <source>
        <dbReference type="PROSITE-ProRule" id="PRU00110"/>
    </source>
</evidence>
<evidence type="ECO:0000256" key="2">
    <source>
        <dbReference type="ARBA" id="ARBA00004651"/>
    </source>
</evidence>
<dbReference type="PROSITE" id="PS50109">
    <property type="entry name" value="HIS_KIN"/>
    <property type="match status" value="1"/>
</dbReference>
<feature type="transmembrane region" description="Helical" evidence="14">
    <location>
        <begin position="80"/>
        <end position="100"/>
    </location>
</feature>
<dbReference type="InterPro" id="IPR008207">
    <property type="entry name" value="Sig_transdc_His_kin_Hpt_dom"/>
</dbReference>
<evidence type="ECO:0000256" key="8">
    <source>
        <dbReference type="ARBA" id="ARBA00022840"/>
    </source>
</evidence>
<dbReference type="InterPro" id="IPR036890">
    <property type="entry name" value="HATPase_C_sf"/>
</dbReference>
<dbReference type="Pfam" id="PF01627">
    <property type="entry name" value="Hpt"/>
    <property type="match status" value="1"/>
</dbReference>
<feature type="transmembrane region" description="Helical" evidence="14">
    <location>
        <begin position="137"/>
        <end position="154"/>
    </location>
</feature>
<proteinExistence type="predicted"/>
<dbReference type="CDD" id="cd00082">
    <property type="entry name" value="HisKA"/>
    <property type="match status" value="1"/>
</dbReference>
<feature type="transmembrane region" description="Helical" evidence="14">
    <location>
        <begin position="21"/>
        <end position="42"/>
    </location>
</feature>
<dbReference type="InterPro" id="IPR011006">
    <property type="entry name" value="CheY-like_superfamily"/>
</dbReference>
<keyword evidence="4" id="KW-1003">Cell membrane</keyword>
<dbReference type="GO" id="GO:0005524">
    <property type="term" value="F:ATP binding"/>
    <property type="evidence" value="ECO:0007669"/>
    <property type="project" value="UniProtKB-KW"/>
</dbReference>
<dbReference type="Pfam" id="PF00512">
    <property type="entry name" value="HisKA"/>
    <property type="match status" value="1"/>
</dbReference>
<dbReference type="CDD" id="cd00088">
    <property type="entry name" value="HPT"/>
    <property type="match status" value="1"/>
</dbReference>
<dbReference type="Pfam" id="PF02518">
    <property type="entry name" value="HATPase_c"/>
    <property type="match status" value="1"/>
</dbReference>
<dbReference type="SUPFAM" id="SSF47384">
    <property type="entry name" value="Homodimeric domain of signal transducing histidine kinase"/>
    <property type="match status" value="1"/>
</dbReference>
<evidence type="ECO:0000256" key="1">
    <source>
        <dbReference type="ARBA" id="ARBA00000085"/>
    </source>
</evidence>
<gene>
    <name evidence="18" type="ORF">ACG00Y_09620</name>
</gene>
<dbReference type="SMART" id="SM00388">
    <property type="entry name" value="HisKA"/>
    <property type="match status" value="1"/>
</dbReference>
<dbReference type="InterPro" id="IPR004358">
    <property type="entry name" value="Sig_transdc_His_kin-like_C"/>
</dbReference>
<evidence type="ECO:0000256" key="13">
    <source>
        <dbReference type="PROSITE-ProRule" id="PRU00169"/>
    </source>
</evidence>
<dbReference type="InterPro" id="IPR003594">
    <property type="entry name" value="HATPase_dom"/>
</dbReference>
<comment type="catalytic activity">
    <reaction evidence="1">
        <text>ATP + protein L-histidine = ADP + protein N-phospho-L-histidine.</text>
        <dbReference type="EC" id="2.7.13.3"/>
    </reaction>
</comment>
<evidence type="ECO:0000256" key="11">
    <source>
        <dbReference type="ARBA" id="ARBA00023136"/>
    </source>
</evidence>
<dbReference type="InterPro" id="IPR005467">
    <property type="entry name" value="His_kinase_dom"/>
</dbReference>
<dbReference type="PROSITE" id="PS50894">
    <property type="entry name" value="HPT"/>
    <property type="match status" value="1"/>
</dbReference>
<keyword evidence="9 14" id="KW-1133">Transmembrane helix</keyword>
<dbReference type="InterPro" id="IPR036097">
    <property type="entry name" value="HisK_dim/P_sf"/>
</dbReference>
<dbReference type="CDD" id="cd16922">
    <property type="entry name" value="HATPase_EvgS-ArcB-TorS-like"/>
    <property type="match status" value="1"/>
</dbReference>
<keyword evidence="11 14" id="KW-0472">Membrane</keyword>
<feature type="modified residue" description="4-aspartylphosphate" evidence="13">
    <location>
        <position position="511"/>
    </location>
</feature>
<dbReference type="InterPro" id="IPR001789">
    <property type="entry name" value="Sig_transdc_resp-reg_receiver"/>
</dbReference>
<feature type="transmembrane region" description="Helical" evidence="14">
    <location>
        <begin position="54"/>
        <end position="73"/>
    </location>
</feature>
<feature type="domain" description="Histidine kinase" evidence="15">
    <location>
        <begin position="218"/>
        <end position="440"/>
    </location>
</feature>
<evidence type="ECO:0000256" key="7">
    <source>
        <dbReference type="ARBA" id="ARBA00022741"/>
    </source>
</evidence>
<evidence type="ECO:0000259" key="15">
    <source>
        <dbReference type="PROSITE" id="PS50109"/>
    </source>
</evidence>
<evidence type="ECO:0000313" key="19">
    <source>
        <dbReference type="Proteomes" id="UP001606210"/>
    </source>
</evidence>
<evidence type="ECO:0000256" key="10">
    <source>
        <dbReference type="ARBA" id="ARBA00023012"/>
    </source>
</evidence>
<keyword evidence="10" id="KW-0902">Two-component regulatory system</keyword>
<evidence type="ECO:0000259" key="17">
    <source>
        <dbReference type="PROSITE" id="PS50894"/>
    </source>
</evidence>
<dbReference type="EMBL" id="JBIGHV010000003">
    <property type="protein sequence ID" value="MFG6430170.1"/>
    <property type="molecule type" value="Genomic_DNA"/>
</dbReference>
<comment type="caution">
    <text evidence="18">The sequence shown here is derived from an EMBL/GenBank/DDBJ whole genome shotgun (WGS) entry which is preliminary data.</text>
</comment>
<comment type="subcellular location">
    <subcellularLocation>
        <location evidence="2">Cell membrane</location>
        <topology evidence="2">Multi-pass membrane protein</topology>
    </subcellularLocation>
</comment>
<dbReference type="SUPFAM" id="SSF55874">
    <property type="entry name" value="ATPase domain of HSP90 chaperone/DNA topoisomerase II/histidine kinase"/>
    <property type="match status" value="1"/>
</dbReference>
<dbReference type="SMART" id="SM00448">
    <property type="entry name" value="REC"/>
    <property type="match status" value="1"/>
</dbReference>
<feature type="transmembrane region" description="Helical" evidence="14">
    <location>
        <begin position="112"/>
        <end position="130"/>
    </location>
</feature>
<keyword evidence="6 14" id="KW-0812">Transmembrane</keyword>
<dbReference type="InterPro" id="IPR003661">
    <property type="entry name" value="HisK_dim/P_dom"/>
</dbReference>
<evidence type="ECO:0000313" key="18">
    <source>
        <dbReference type="EMBL" id="MFG6430170.1"/>
    </source>
</evidence>
<protein>
    <recommendedName>
        <fullName evidence="3">histidine kinase</fullName>
        <ecNumber evidence="3">2.7.13.3</ecNumber>
    </recommendedName>
</protein>
<keyword evidence="7" id="KW-0547">Nucleotide-binding</keyword>
<dbReference type="SMART" id="SM00387">
    <property type="entry name" value="HATPase_c"/>
    <property type="match status" value="1"/>
</dbReference>
<dbReference type="PANTHER" id="PTHR45339:SF1">
    <property type="entry name" value="HYBRID SIGNAL TRANSDUCTION HISTIDINE KINASE J"/>
    <property type="match status" value="1"/>
</dbReference>
<organism evidence="18 19">
    <name type="scientific">Pelomonas parva</name>
    <dbReference type="NCBI Taxonomy" id="3299032"/>
    <lineage>
        <taxon>Bacteria</taxon>
        <taxon>Pseudomonadati</taxon>
        <taxon>Pseudomonadota</taxon>
        <taxon>Betaproteobacteria</taxon>
        <taxon>Burkholderiales</taxon>
        <taxon>Sphaerotilaceae</taxon>
        <taxon>Roseateles</taxon>
    </lineage>
</organism>
<dbReference type="EC" id="2.7.13.3" evidence="3"/>
<dbReference type="Gene3D" id="3.40.50.2300">
    <property type="match status" value="1"/>
</dbReference>
<evidence type="ECO:0000256" key="4">
    <source>
        <dbReference type="ARBA" id="ARBA00022475"/>
    </source>
</evidence>
<evidence type="ECO:0000256" key="14">
    <source>
        <dbReference type="SAM" id="Phobius"/>
    </source>
</evidence>
<keyword evidence="8 18" id="KW-0067">ATP-binding</keyword>
<keyword evidence="5 13" id="KW-0597">Phosphoprotein</keyword>
<name>A0ABW7F3A6_9BURK</name>
<feature type="transmembrane region" description="Helical" evidence="14">
    <location>
        <begin position="166"/>
        <end position="183"/>
    </location>
</feature>
<dbReference type="Proteomes" id="UP001606210">
    <property type="component" value="Unassembled WGS sequence"/>
</dbReference>
<evidence type="ECO:0000256" key="9">
    <source>
        <dbReference type="ARBA" id="ARBA00022989"/>
    </source>
</evidence>
<evidence type="ECO:0000259" key="16">
    <source>
        <dbReference type="PROSITE" id="PS50110"/>
    </source>
</evidence>
<evidence type="ECO:0000256" key="5">
    <source>
        <dbReference type="ARBA" id="ARBA00022553"/>
    </source>
</evidence>
<dbReference type="Gene3D" id="3.30.565.10">
    <property type="entry name" value="Histidine kinase-like ATPase, C-terminal domain"/>
    <property type="match status" value="1"/>
</dbReference>
<dbReference type="SMART" id="SM00073">
    <property type="entry name" value="HPT"/>
    <property type="match status" value="1"/>
</dbReference>
<dbReference type="PROSITE" id="PS50110">
    <property type="entry name" value="RESPONSE_REGULATORY"/>
    <property type="match status" value="1"/>
</dbReference>
<dbReference type="SUPFAM" id="SSF47226">
    <property type="entry name" value="Histidine-containing phosphotransfer domain, HPT domain"/>
    <property type="match status" value="1"/>
</dbReference>
<sequence>MLRFTPEAFEQRFGAHYLSFYYRYAQAALVLGVLLVSGDFLVDWLATPEVAANWLRLQVALPVLLGGLAYTFLPQARRHWQGVLAGFIVAASLCLFWILLRIDAEGGRGLSSWVGILNFTFLEFYCFIVLGLQFRAALFAGVAILAAFLTTLWWHPNQSSAELAYWSYHVVTLFTLAVGVGWWREFIVRKDFSAQWALEQARAAAEQLAQTKSAFLATMSHEIRTPLNGVLGMNELLMASPLDPEQRGWANAVQVSGRHLLALINDVLDVSRIEAGRLPLEEVAVDLPQVIEDVRLMFAQPAQAKRLTLQMSCAPLPAGVRLLGDPLRLRQVVANLVGNAIKFTSHGGVTVRVQHEGVVAGLAHVRIAVADTGIGIAPEAQGRIFERFSQADGSTTRRFGGTGLGLAICRELAGLMQGHIEVDSQMGRGTRFTVDVKLRVADGSSPSTLDAAEEVPQRLHGTVLLAEDHPVNRAVAIGMLRRLGVAWQVAEDGAAAVELARLHDFDAVLMDCQMPVMDGYAATRAIRAQQGDRARVPIVALTANATPEDEARCRESGMDGFIGKPFTLATLAAALAPWLQAGTDAATAATAPAPLPADRARIDSAVIATLIDLDEAGGSALLREVASGFLAAADTGLAAMDAALAEGRPDAAARLAHTLKSTAGNAGALALSRLFGELERCARNEDLRSARAWLDQSRQEHAQVQTELAELLRELA</sequence>
<dbReference type="CDD" id="cd17546">
    <property type="entry name" value="REC_hyHK_CKI1_RcsC-like"/>
    <property type="match status" value="1"/>
</dbReference>
<dbReference type="PANTHER" id="PTHR45339">
    <property type="entry name" value="HYBRID SIGNAL TRANSDUCTION HISTIDINE KINASE J"/>
    <property type="match status" value="1"/>
</dbReference>
<dbReference type="PRINTS" id="PR00344">
    <property type="entry name" value="BCTRLSENSOR"/>
</dbReference>
<dbReference type="Gene3D" id="1.20.120.160">
    <property type="entry name" value="HPT domain"/>
    <property type="match status" value="1"/>
</dbReference>
<accession>A0ABW7F3A6</accession>
<dbReference type="Pfam" id="PF00072">
    <property type="entry name" value="Response_reg"/>
    <property type="match status" value="1"/>
</dbReference>
<feature type="domain" description="Response regulatory" evidence="16">
    <location>
        <begin position="462"/>
        <end position="579"/>
    </location>
</feature>
<feature type="modified residue" description="Phosphohistidine" evidence="12">
    <location>
        <position position="657"/>
    </location>
</feature>
<dbReference type="InterPro" id="IPR036641">
    <property type="entry name" value="HPT_dom_sf"/>
</dbReference>
<dbReference type="Gene3D" id="1.10.287.130">
    <property type="match status" value="1"/>
</dbReference>
<reference evidence="18 19" key="1">
    <citation type="submission" date="2024-08" db="EMBL/GenBank/DDBJ databases">
        <authorList>
            <person name="Lu H."/>
        </authorList>
    </citation>
    <scope>NUCLEOTIDE SEQUENCE [LARGE SCALE GENOMIC DNA]</scope>
    <source>
        <strain evidence="18 19">LYH14W</strain>
    </source>
</reference>